<keyword evidence="2 7" id="KW-0150">Chloroplast</keyword>
<dbReference type="Gene3D" id="1.10.3460.10">
    <property type="entry name" value="Chlorophyll a/b binding protein domain"/>
    <property type="match status" value="1"/>
</dbReference>
<gene>
    <name evidence="9" type="ORF">HXX76_006565</name>
</gene>
<proteinExistence type="inferred from homology"/>
<comment type="caution">
    <text evidence="9">The sequence shown here is derived from an EMBL/GenBank/DDBJ whole genome shotgun (WGS) entry which is preliminary data.</text>
</comment>
<evidence type="ECO:0000313" key="10">
    <source>
        <dbReference type="Proteomes" id="UP000650467"/>
    </source>
</evidence>
<feature type="binding site" description="axial binding residue" evidence="6">
    <location>
        <position position="311"/>
    </location>
    <ligand>
        <name>chlorophyll b</name>
        <dbReference type="ChEBI" id="CHEBI:61721"/>
        <label>1</label>
    </ligand>
    <ligandPart>
        <name>Mg</name>
        <dbReference type="ChEBI" id="CHEBI:25107"/>
    </ligandPart>
</feature>
<feature type="binding site" description="axial binding residue" evidence="6">
    <location>
        <position position="293"/>
    </location>
    <ligand>
        <name>chlorophyll b</name>
        <dbReference type="ChEBI" id="CHEBI:61721"/>
        <label>1</label>
    </ligand>
    <ligandPart>
        <name>Mg</name>
        <dbReference type="ChEBI" id="CHEBI:25107"/>
    </ligandPart>
</feature>
<keyword evidence="1 6" id="KW-0148">Chlorophyll</keyword>
<evidence type="ECO:0000256" key="2">
    <source>
        <dbReference type="ARBA" id="ARBA00022528"/>
    </source>
</evidence>
<feature type="binding site" evidence="6">
    <location>
        <position position="354"/>
    </location>
    <ligand>
        <name>chlorophyll a</name>
        <dbReference type="ChEBI" id="CHEBI:58416"/>
        <label>1</label>
    </ligand>
</feature>
<dbReference type="GO" id="GO:0016168">
    <property type="term" value="F:chlorophyll binding"/>
    <property type="evidence" value="ECO:0007669"/>
    <property type="project" value="UniProtKB-KW"/>
</dbReference>
<dbReference type="PANTHER" id="PTHR21649">
    <property type="entry name" value="CHLOROPHYLL A/B BINDING PROTEIN"/>
    <property type="match status" value="1"/>
</dbReference>
<feature type="binding site" evidence="6">
    <location>
        <position position="211"/>
    </location>
    <ligand>
        <name>chlorophyll a</name>
        <dbReference type="ChEBI" id="CHEBI:58416"/>
        <label>1</label>
    </ligand>
</feature>
<organism evidence="9 10">
    <name type="scientific">Chlamydomonas incerta</name>
    <dbReference type="NCBI Taxonomy" id="51695"/>
    <lineage>
        <taxon>Eukaryota</taxon>
        <taxon>Viridiplantae</taxon>
        <taxon>Chlorophyta</taxon>
        <taxon>core chlorophytes</taxon>
        <taxon>Chlorophyceae</taxon>
        <taxon>CS clade</taxon>
        <taxon>Chlamydomonadales</taxon>
        <taxon>Chlamydomonadaceae</taxon>
        <taxon>Chlamydomonas</taxon>
    </lineage>
</organism>
<keyword evidence="7" id="KW-0604">Photosystem II</keyword>
<keyword evidence="7" id="KW-0793">Thylakoid</keyword>
<keyword evidence="5 7" id="KW-0157">Chromophore</keyword>
<dbReference type="GO" id="GO:0009765">
    <property type="term" value="P:photosynthesis, light harvesting"/>
    <property type="evidence" value="ECO:0007669"/>
    <property type="project" value="InterPro"/>
</dbReference>
<feature type="binding site" description="axial binding residue" evidence="6">
    <location>
        <position position="301"/>
    </location>
    <ligand>
        <name>chlorophyll b</name>
        <dbReference type="ChEBI" id="CHEBI:61721"/>
        <label>1</label>
    </ligand>
    <ligandPart>
        <name>Mg</name>
        <dbReference type="ChEBI" id="CHEBI:25107"/>
    </ligandPart>
</feature>
<dbReference type="InterPro" id="IPR022796">
    <property type="entry name" value="Chloroa_b-bind"/>
</dbReference>
<evidence type="ECO:0000256" key="5">
    <source>
        <dbReference type="ARBA" id="ARBA00022991"/>
    </source>
</evidence>
<feature type="binding site" evidence="6">
    <location>
        <position position="366"/>
    </location>
    <ligand>
        <name>chlorophyll a</name>
        <dbReference type="ChEBI" id="CHEBI:58416"/>
        <label>1</label>
    </ligand>
</feature>
<feature type="binding site" evidence="6">
    <location>
        <position position="349"/>
    </location>
    <ligand>
        <name>chlorophyll a</name>
        <dbReference type="ChEBI" id="CHEBI:58416"/>
        <label>1</label>
    </ligand>
</feature>
<comment type="function">
    <text evidence="7">The light-harvesting complex (LHC) functions as a light receptor, it captures and delivers excitation energy to photosystems with which it is closely associated.</text>
</comment>
<evidence type="ECO:0000256" key="1">
    <source>
        <dbReference type="ARBA" id="ARBA00022494"/>
    </source>
</evidence>
<feature type="transmembrane region" description="Helical" evidence="7">
    <location>
        <begin position="91"/>
        <end position="114"/>
    </location>
</feature>
<dbReference type="GO" id="GO:0009535">
    <property type="term" value="C:chloroplast thylakoid membrane"/>
    <property type="evidence" value="ECO:0007669"/>
    <property type="project" value="UniProtKB-SubCell"/>
</dbReference>
<keyword evidence="7" id="KW-0603">Photosystem I</keyword>
<reference evidence="9" key="1">
    <citation type="journal article" date="2020" name="bioRxiv">
        <title>Comparative genomics of Chlamydomonas.</title>
        <authorList>
            <person name="Craig R.J."/>
            <person name="Hasan A.R."/>
            <person name="Ness R.W."/>
            <person name="Keightley P.D."/>
        </authorList>
    </citation>
    <scope>NUCLEOTIDE SEQUENCE</scope>
    <source>
        <strain evidence="9">SAG 7.73</strain>
    </source>
</reference>
<dbReference type="GO" id="GO:0009522">
    <property type="term" value="C:photosystem I"/>
    <property type="evidence" value="ECO:0007669"/>
    <property type="project" value="UniProtKB-KW"/>
</dbReference>
<keyword evidence="3 7" id="KW-0602">Photosynthesis</keyword>
<keyword evidence="4 7" id="KW-0934">Plastid</keyword>
<evidence type="ECO:0000313" key="9">
    <source>
        <dbReference type="EMBL" id="KAG2436254.1"/>
    </source>
</evidence>
<accession>A0A835SZV5</accession>
<comment type="subcellular location">
    <subcellularLocation>
        <location evidence="7">Plastid</location>
        <location evidence="7">Chloroplast thylakoid membrane</location>
    </subcellularLocation>
</comment>
<dbReference type="FunFam" id="1.10.3460.10:FF:000009">
    <property type="entry name" value="Chlorophyll a-b binding protein, chloroplastic"/>
    <property type="match status" value="1"/>
</dbReference>
<dbReference type="EMBL" id="JAEHOC010000013">
    <property type="protein sequence ID" value="KAG2436254.1"/>
    <property type="molecule type" value="Genomic_DNA"/>
</dbReference>
<dbReference type="OrthoDB" id="423598at2759"/>
<dbReference type="AlphaFoldDB" id="A0A835SZV5"/>
<evidence type="ECO:0000256" key="6">
    <source>
        <dbReference type="PIRSR" id="PIRSR601344-1"/>
    </source>
</evidence>
<evidence type="ECO:0000256" key="3">
    <source>
        <dbReference type="ARBA" id="ARBA00022531"/>
    </source>
</evidence>
<sequence length="399" mass="42241">MKTTPTGRASALWPAHRRVTPVAHLRRASNVSHAGSAACKDTNNRGHRRSNSWAICRASQGPDGPSSEPQAPADAPRSSEPETLTTRAAKLAAEIVASPIFYLVAGLLAIKLVASTGEDGATIFIFAALPVTALTALSKSSVGKQVQEQLEAKLPQLQAAAEKTRAAHTEARRQSKWYGPSRPRLPGPLGSAEHLTGAIAGDAGFDPLGLSKEQAAFAKYQEAELLHARWAMLGVVGCLVPEVLALRGVDLGEPVWWKVGASKLSSDLTLNWGGIEGFRIAGKQGIGLIAACQAVLMGGPEYARYVGIRSLEPVGVFLPGDQNYPGGGPFDPLNYAADADGFVEQAVKEVKNGRLAMLAMLGFFVQAAVTRVGPVQNVLDFLADPAHNNIFWNLAHLQL</sequence>
<dbReference type="GO" id="GO:0009523">
    <property type="term" value="C:photosystem II"/>
    <property type="evidence" value="ECO:0007669"/>
    <property type="project" value="UniProtKB-KW"/>
</dbReference>
<comment type="similarity">
    <text evidence="7">Belongs to the light-harvesting chlorophyll a/b-binding (LHC) protein family.</text>
</comment>
<feature type="binding site" evidence="6">
    <location>
        <position position="352"/>
    </location>
    <ligand>
        <name>chlorophyll a</name>
        <dbReference type="ChEBI" id="CHEBI:58416"/>
        <label>1</label>
    </ligand>
</feature>
<keyword evidence="7" id="KW-1133">Transmembrane helix</keyword>
<protein>
    <recommendedName>
        <fullName evidence="7">Chlorophyll a-b binding protein, chloroplastic</fullName>
    </recommendedName>
</protein>
<feature type="binding site" evidence="6">
    <location>
        <position position="224"/>
    </location>
    <ligand>
        <name>chlorophyll a</name>
        <dbReference type="ChEBI" id="CHEBI:58416"/>
        <label>1</label>
    </ligand>
</feature>
<keyword evidence="7" id="KW-0472">Membrane</keyword>
<evidence type="ECO:0000256" key="7">
    <source>
        <dbReference type="RuleBase" id="RU363080"/>
    </source>
</evidence>
<evidence type="ECO:0000256" key="4">
    <source>
        <dbReference type="ARBA" id="ARBA00022640"/>
    </source>
</evidence>
<dbReference type="Proteomes" id="UP000650467">
    <property type="component" value="Unassembled WGS sequence"/>
</dbReference>
<feature type="binding site" evidence="6">
    <location>
        <position position="227"/>
    </location>
    <ligand>
        <name>chlorophyll a</name>
        <dbReference type="ChEBI" id="CHEBI:58416"/>
        <label>1</label>
    </ligand>
</feature>
<name>A0A835SZV5_CHLIN</name>
<feature type="region of interest" description="Disordered" evidence="8">
    <location>
        <begin position="29"/>
        <end position="85"/>
    </location>
</feature>
<evidence type="ECO:0000256" key="8">
    <source>
        <dbReference type="SAM" id="MobiDB-lite"/>
    </source>
</evidence>
<dbReference type="InterPro" id="IPR001344">
    <property type="entry name" value="Chloro_AB-bd_pln"/>
</dbReference>
<feature type="binding site" description="axial binding residue" evidence="6">
    <location>
        <position position="229"/>
    </location>
    <ligand>
        <name>chlorophyll b</name>
        <dbReference type="ChEBI" id="CHEBI:61721"/>
        <label>1</label>
    </ligand>
    <ligandPart>
        <name>Mg</name>
        <dbReference type="ChEBI" id="CHEBI:25107"/>
    </ligandPart>
</feature>
<dbReference type="Pfam" id="PF00504">
    <property type="entry name" value="Chloroa_b-bind"/>
    <property type="match status" value="1"/>
</dbReference>
<feature type="binding site" evidence="6">
    <location>
        <position position="348"/>
    </location>
    <ligand>
        <name>chlorophyll a</name>
        <dbReference type="ChEBI" id="CHEBI:58416"/>
        <label>1</label>
    </ligand>
</feature>
<keyword evidence="7" id="KW-0812">Transmembrane</keyword>
<keyword evidence="10" id="KW-1185">Reference proteome</keyword>
<dbReference type="SUPFAM" id="SSF103511">
    <property type="entry name" value="Chlorophyll a-b binding protein"/>
    <property type="match status" value="1"/>
</dbReference>